<dbReference type="InterPro" id="IPR045036">
    <property type="entry name" value="Spartin-like"/>
</dbReference>
<evidence type="ECO:0000256" key="1">
    <source>
        <dbReference type="SAM" id="MobiDB-lite"/>
    </source>
</evidence>
<accession>A0A1E7FHH5</accession>
<dbReference type="InterPro" id="IPR009686">
    <property type="entry name" value="Senescence/spartin_C"/>
</dbReference>
<dbReference type="EMBL" id="KV784357">
    <property type="protein sequence ID" value="OEU17574.1"/>
    <property type="molecule type" value="Genomic_DNA"/>
</dbReference>
<dbReference type="KEGG" id="fcy:FRACYDRAFT_268744"/>
<proteinExistence type="predicted"/>
<dbReference type="Proteomes" id="UP000095751">
    <property type="component" value="Unassembled WGS sequence"/>
</dbReference>
<organism evidence="3 4">
    <name type="scientific">Fragilariopsis cylindrus CCMP1102</name>
    <dbReference type="NCBI Taxonomy" id="635003"/>
    <lineage>
        <taxon>Eukaryota</taxon>
        <taxon>Sar</taxon>
        <taxon>Stramenopiles</taxon>
        <taxon>Ochrophyta</taxon>
        <taxon>Bacillariophyta</taxon>
        <taxon>Bacillariophyceae</taxon>
        <taxon>Bacillariophycidae</taxon>
        <taxon>Bacillariales</taxon>
        <taxon>Bacillariaceae</taxon>
        <taxon>Fragilariopsis</taxon>
    </lineage>
</organism>
<dbReference type="AlphaFoldDB" id="A0A1E7FHH5"/>
<dbReference type="InParanoid" id="A0A1E7FHH5"/>
<dbReference type="OrthoDB" id="54884at2759"/>
<keyword evidence="4" id="KW-1185">Reference proteome</keyword>
<evidence type="ECO:0000313" key="3">
    <source>
        <dbReference type="EMBL" id="OEU17574.1"/>
    </source>
</evidence>
<feature type="compositionally biased region" description="Low complexity" evidence="1">
    <location>
        <begin position="347"/>
        <end position="360"/>
    </location>
</feature>
<evidence type="ECO:0000313" key="4">
    <source>
        <dbReference type="Proteomes" id="UP000095751"/>
    </source>
</evidence>
<dbReference type="PANTHER" id="PTHR21068:SF43">
    <property type="entry name" value="SPARTIN"/>
    <property type="match status" value="1"/>
</dbReference>
<dbReference type="GO" id="GO:0051301">
    <property type="term" value="P:cell division"/>
    <property type="evidence" value="ECO:0007669"/>
    <property type="project" value="TreeGrafter"/>
</dbReference>
<name>A0A1E7FHH5_9STRA</name>
<sequence>MFNFLTARNKEWDICSEYYQSAAMTLVYELRAKCLRELDLERERIRRVADNGENTAVLIATGAKLVEFGIQKSNRAIEGQISSAGNKMKNWIDVDDDQHRVVDHRDAIIVRAFSGSTKRASEYVRKSTKLAAQKTMDATLSGLYTIGNKFEEGGLAEKLSPESREIIKAAGRVGMASVGAIVLVSEAVMETGRSVSAKTAEVTVDVVGHKYGTAAGEVVKDAADTCTNVWESIGNISLVGSGSNLVKTAAGDVGKKQIDEDVEKAKKMIVKLERQGSIIARQTLGIEWKGNWTKELCASKNLNQDNVDGTLQQRDGMAITMARSPVTKSTLISTDIKSDGSRKSIEIKQQSSSIENYSSSTKHDTPVSLRRSLSMDAILWSKQRNETNKKRMSLK</sequence>
<dbReference type="Pfam" id="PF06911">
    <property type="entry name" value="Senescence"/>
    <property type="match status" value="1"/>
</dbReference>
<feature type="domain" description="Senescence" evidence="2">
    <location>
        <begin position="50"/>
        <end position="249"/>
    </location>
</feature>
<dbReference type="GO" id="GO:0005886">
    <property type="term" value="C:plasma membrane"/>
    <property type="evidence" value="ECO:0007669"/>
    <property type="project" value="TreeGrafter"/>
</dbReference>
<gene>
    <name evidence="3" type="ORF">FRACYDRAFT_268744</name>
</gene>
<reference evidence="3 4" key="1">
    <citation type="submission" date="2016-09" db="EMBL/GenBank/DDBJ databases">
        <title>Extensive genetic diversity and differential bi-allelic expression allows diatom success in the polar Southern Ocean.</title>
        <authorList>
            <consortium name="DOE Joint Genome Institute"/>
            <person name="Mock T."/>
            <person name="Otillar R.P."/>
            <person name="Strauss J."/>
            <person name="Dupont C."/>
            <person name="Frickenhaus S."/>
            <person name="Maumus F."/>
            <person name="Mcmullan M."/>
            <person name="Sanges R."/>
            <person name="Schmutz J."/>
            <person name="Toseland A."/>
            <person name="Valas R."/>
            <person name="Veluchamy A."/>
            <person name="Ward B.J."/>
            <person name="Allen A."/>
            <person name="Barry K."/>
            <person name="Falciatore A."/>
            <person name="Ferrante M."/>
            <person name="Fortunato A.E."/>
            <person name="Gloeckner G."/>
            <person name="Gruber A."/>
            <person name="Hipkin R."/>
            <person name="Janech M."/>
            <person name="Kroth P."/>
            <person name="Leese F."/>
            <person name="Lindquist E."/>
            <person name="Lyon B.R."/>
            <person name="Martin J."/>
            <person name="Mayer C."/>
            <person name="Parker M."/>
            <person name="Quesneville H."/>
            <person name="Raymond J."/>
            <person name="Uhlig C."/>
            <person name="Valentin K.U."/>
            <person name="Worden A.Z."/>
            <person name="Armbrust E.V."/>
            <person name="Bowler C."/>
            <person name="Green B."/>
            <person name="Moulton V."/>
            <person name="Van Oosterhout C."/>
            <person name="Grigoriev I."/>
        </authorList>
    </citation>
    <scope>NUCLEOTIDE SEQUENCE [LARGE SCALE GENOMIC DNA]</scope>
    <source>
        <strain evidence="3 4">CCMP1102</strain>
    </source>
</reference>
<protein>
    <recommendedName>
        <fullName evidence="2">Senescence domain-containing protein</fullName>
    </recommendedName>
</protein>
<feature type="region of interest" description="Disordered" evidence="1">
    <location>
        <begin position="342"/>
        <end position="368"/>
    </location>
</feature>
<dbReference type="PANTHER" id="PTHR21068">
    <property type="entry name" value="SPARTIN"/>
    <property type="match status" value="1"/>
</dbReference>
<evidence type="ECO:0000259" key="2">
    <source>
        <dbReference type="Pfam" id="PF06911"/>
    </source>
</evidence>